<dbReference type="InterPro" id="IPR009057">
    <property type="entry name" value="Homeodomain-like_sf"/>
</dbReference>
<evidence type="ECO:0000259" key="5">
    <source>
        <dbReference type="PROSITE" id="PS50977"/>
    </source>
</evidence>
<evidence type="ECO:0000313" key="7">
    <source>
        <dbReference type="Proteomes" id="UP000334019"/>
    </source>
</evidence>
<dbReference type="SUPFAM" id="SSF46689">
    <property type="entry name" value="Homeodomain-like"/>
    <property type="match status" value="1"/>
</dbReference>
<dbReference type="InterPro" id="IPR025996">
    <property type="entry name" value="MT1864/Rv1816-like_C"/>
</dbReference>
<dbReference type="InterPro" id="IPR001647">
    <property type="entry name" value="HTH_TetR"/>
</dbReference>
<evidence type="ECO:0000256" key="2">
    <source>
        <dbReference type="ARBA" id="ARBA00023125"/>
    </source>
</evidence>
<name>A0A5Q2RMY6_9ACTN</name>
<dbReference type="Pfam" id="PF13305">
    <property type="entry name" value="TetR_C_33"/>
    <property type="match status" value="1"/>
</dbReference>
<dbReference type="EMBL" id="CP045851">
    <property type="protein sequence ID" value="QGG95941.1"/>
    <property type="molecule type" value="Genomic_DNA"/>
</dbReference>
<dbReference type="KEGG" id="atq:GH723_13005"/>
<sequence>MSAPRTARARARAELTAEILDAARRQLADVGPTDLSLRAISRELGMASSALYRYFPSRDALLTALIVEAYDEIGAAVEAAESGVDRADVAGRWRAATRAARSWALDHPHQYALIYGSPVPGYEAPPDTIDPAGRVGIVLARIVQDAHASGELARPDVDAPVGLLHPGLDAVFGEVPPALVAAGIRAWTTLFGTISFEMFGHYENVVADRGAFFDLAMARAAADVGLTLSS</sequence>
<organism evidence="6 7">
    <name type="scientific">Actinomarinicola tropica</name>
    <dbReference type="NCBI Taxonomy" id="2789776"/>
    <lineage>
        <taxon>Bacteria</taxon>
        <taxon>Bacillati</taxon>
        <taxon>Actinomycetota</taxon>
        <taxon>Acidimicrobiia</taxon>
        <taxon>Acidimicrobiales</taxon>
        <taxon>Iamiaceae</taxon>
        <taxon>Actinomarinicola</taxon>
    </lineage>
</organism>
<gene>
    <name evidence="6" type="ORF">GH723_13005</name>
</gene>
<dbReference type="PANTHER" id="PTHR30055:SF243">
    <property type="entry name" value="HTH-TYPE TRANSCRIPTIONAL REGULATOR RV1816"/>
    <property type="match status" value="1"/>
</dbReference>
<dbReference type="Gene3D" id="1.10.357.10">
    <property type="entry name" value="Tetracycline Repressor, domain 2"/>
    <property type="match status" value="1"/>
</dbReference>
<evidence type="ECO:0000256" key="1">
    <source>
        <dbReference type="ARBA" id="ARBA00023015"/>
    </source>
</evidence>
<keyword evidence="1" id="KW-0805">Transcription regulation</keyword>
<dbReference type="GO" id="GO:0003700">
    <property type="term" value="F:DNA-binding transcription factor activity"/>
    <property type="evidence" value="ECO:0007669"/>
    <property type="project" value="TreeGrafter"/>
</dbReference>
<dbReference type="SUPFAM" id="SSF48498">
    <property type="entry name" value="Tetracyclin repressor-like, C-terminal domain"/>
    <property type="match status" value="1"/>
</dbReference>
<dbReference type="AlphaFoldDB" id="A0A5Q2RMY6"/>
<dbReference type="RefSeq" id="WP_153760047.1">
    <property type="nucleotide sequence ID" value="NZ_CP045851.1"/>
</dbReference>
<dbReference type="InterPro" id="IPR036271">
    <property type="entry name" value="Tet_transcr_reg_TetR-rel_C_sf"/>
</dbReference>
<reference evidence="6 7" key="1">
    <citation type="submission" date="2019-11" db="EMBL/GenBank/DDBJ databases">
        <authorList>
            <person name="He Y."/>
        </authorList>
    </citation>
    <scope>NUCLEOTIDE SEQUENCE [LARGE SCALE GENOMIC DNA]</scope>
    <source>
        <strain evidence="6 7">SCSIO 58843</strain>
    </source>
</reference>
<dbReference type="PANTHER" id="PTHR30055">
    <property type="entry name" value="HTH-TYPE TRANSCRIPTIONAL REGULATOR RUTR"/>
    <property type="match status" value="1"/>
</dbReference>
<evidence type="ECO:0000313" key="6">
    <source>
        <dbReference type="EMBL" id="QGG95941.1"/>
    </source>
</evidence>
<feature type="DNA-binding region" description="H-T-H motif" evidence="4">
    <location>
        <begin position="36"/>
        <end position="55"/>
    </location>
</feature>
<dbReference type="InterPro" id="IPR050109">
    <property type="entry name" value="HTH-type_TetR-like_transc_reg"/>
</dbReference>
<accession>A0A5Q2RMY6</accession>
<dbReference type="PRINTS" id="PR00455">
    <property type="entry name" value="HTHTETR"/>
</dbReference>
<evidence type="ECO:0000256" key="3">
    <source>
        <dbReference type="ARBA" id="ARBA00023163"/>
    </source>
</evidence>
<dbReference type="PROSITE" id="PS50977">
    <property type="entry name" value="HTH_TETR_2"/>
    <property type="match status" value="1"/>
</dbReference>
<keyword evidence="2 4" id="KW-0238">DNA-binding</keyword>
<feature type="domain" description="HTH tetR-type" evidence="5">
    <location>
        <begin position="13"/>
        <end position="73"/>
    </location>
</feature>
<evidence type="ECO:0000256" key="4">
    <source>
        <dbReference type="PROSITE-ProRule" id="PRU00335"/>
    </source>
</evidence>
<dbReference type="Proteomes" id="UP000334019">
    <property type="component" value="Chromosome"/>
</dbReference>
<dbReference type="GO" id="GO:0000976">
    <property type="term" value="F:transcription cis-regulatory region binding"/>
    <property type="evidence" value="ECO:0007669"/>
    <property type="project" value="TreeGrafter"/>
</dbReference>
<keyword evidence="7" id="KW-1185">Reference proteome</keyword>
<keyword evidence="3" id="KW-0804">Transcription</keyword>
<dbReference type="Pfam" id="PF00440">
    <property type="entry name" value="TetR_N"/>
    <property type="match status" value="1"/>
</dbReference>
<protein>
    <submittedName>
        <fullName evidence="6">TetR family transcriptional regulator</fullName>
    </submittedName>
</protein>
<proteinExistence type="predicted"/>